<dbReference type="Pfam" id="PF01636">
    <property type="entry name" value="APH"/>
    <property type="match status" value="1"/>
</dbReference>
<evidence type="ECO:0000313" key="4">
    <source>
        <dbReference type="Proteomes" id="UP000829364"/>
    </source>
</evidence>
<evidence type="ECO:0000256" key="1">
    <source>
        <dbReference type="SAM" id="MobiDB-lite"/>
    </source>
</evidence>
<protein>
    <recommendedName>
        <fullName evidence="2">Aminoglycoside phosphotransferase domain-containing protein</fullName>
    </recommendedName>
</protein>
<gene>
    <name evidence="3" type="ORF">JDV02_000610</name>
</gene>
<name>A0A9Q8Q6I3_9HYPO</name>
<feature type="domain" description="Aminoglycoside phosphotransferase" evidence="2">
    <location>
        <begin position="113"/>
        <end position="322"/>
    </location>
</feature>
<dbReference type="Proteomes" id="UP000829364">
    <property type="component" value="Chromosome 1"/>
</dbReference>
<feature type="region of interest" description="Disordered" evidence="1">
    <location>
        <begin position="1"/>
        <end position="21"/>
    </location>
</feature>
<dbReference type="RefSeq" id="XP_047837396.1">
    <property type="nucleotide sequence ID" value="XM_047981436.1"/>
</dbReference>
<organism evidence="3 4">
    <name type="scientific">Purpureocillium takamizusanense</name>
    <dbReference type="NCBI Taxonomy" id="2060973"/>
    <lineage>
        <taxon>Eukaryota</taxon>
        <taxon>Fungi</taxon>
        <taxon>Dikarya</taxon>
        <taxon>Ascomycota</taxon>
        <taxon>Pezizomycotina</taxon>
        <taxon>Sordariomycetes</taxon>
        <taxon>Hypocreomycetidae</taxon>
        <taxon>Hypocreales</taxon>
        <taxon>Ophiocordycipitaceae</taxon>
        <taxon>Purpureocillium</taxon>
    </lineage>
</organism>
<dbReference type="KEGG" id="ptkz:JDV02_000610"/>
<dbReference type="AlphaFoldDB" id="A0A9Q8Q6I3"/>
<dbReference type="InterPro" id="IPR002575">
    <property type="entry name" value="Aminoglycoside_PTrfase"/>
</dbReference>
<dbReference type="GeneID" id="72062575"/>
<evidence type="ECO:0000313" key="3">
    <source>
        <dbReference type="EMBL" id="UNI13915.1"/>
    </source>
</evidence>
<accession>A0A9Q8Q6I3</accession>
<dbReference type="Gene3D" id="3.90.1200.10">
    <property type="match status" value="1"/>
</dbReference>
<dbReference type="OrthoDB" id="4915202at2759"/>
<evidence type="ECO:0000259" key="2">
    <source>
        <dbReference type="Pfam" id="PF01636"/>
    </source>
</evidence>
<proteinExistence type="predicted"/>
<sequence>MESGEAASNILDPWPTSADGNEWDGKGLLDLVQRGESPFRKSLDIRALIVEIEQSLKSSVLDIPMAYFGAHHFGFHVVLKARSDVIVRVSREDTCNRAYRGSITQQLQLLNSQFELDVYRALVPLGSPFNCGPVYHRDPVLAAARSTSSVRGVSGRRIVVFERAEGEKYDYVRWRALSAEQKSRLLREAADAAARLFEFEPSQAFSSTWMRRRASGLDFQSPPADFPASRQACEVLLKNKVRDTVQRAASNYHGMKKSQLSRLDTLEKTLQQLCSCLLPQPRSYQDENMLYRFVLDHGDFGIHNMTIAPADADNMRITSVFD</sequence>
<reference evidence="3" key="1">
    <citation type="submission" date="2021-11" db="EMBL/GenBank/DDBJ databases">
        <title>Purpureocillium_takamizusanense_genome.</title>
        <authorList>
            <person name="Nguyen N.-H."/>
        </authorList>
    </citation>
    <scope>NUCLEOTIDE SEQUENCE</scope>
    <source>
        <strain evidence="3">PT3</strain>
    </source>
</reference>
<dbReference type="EMBL" id="CP086354">
    <property type="protein sequence ID" value="UNI13915.1"/>
    <property type="molecule type" value="Genomic_DNA"/>
</dbReference>
<keyword evidence="4" id="KW-1185">Reference proteome</keyword>